<keyword evidence="4" id="KW-1185">Reference proteome</keyword>
<gene>
    <name evidence="3" type="ORF">HD556DRAFT_1346913</name>
</gene>
<name>A0A9P7DNU4_9AGAM</name>
<keyword evidence="1" id="KW-0812">Transmembrane</keyword>
<keyword evidence="1" id="KW-1133">Transmembrane helix</keyword>
<accession>A0A9P7DNU4</accession>
<keyword evidence="1" id="KW-0472">Membrane</keyword>
<reference evidence="3" key="1">
    <citation type="journal article" date="2020" name="New Phytol.">
        <title>Comparative genomics reveals dynamic genome evolution in host specialist ectomycorrhizal fungi.</title>
        <authorList>
            <person name="Lofgren L.A."/>
            <person name="Nguyen N.H."/>
            <person name="Vilgalys R."/>
            <person name="Ruytinx J."/>
            <person name="Liao H.L."/>
            <person name="Branco S."/>
            <person name="Kuo A."/>
            <person name="LaButti K."/>
            <person name="Lipzen A."/>
            <person name="Andreopoulos W."/>
            <person name="Pangilinan J."/>
            <person name="Riley R."/>
            <person name="Hundley H."/>
            <person name="Na H."/>
            <person name="Barry K."/>
            <person name="Grigoriev I.V."/>
            <person name="Stajich J.E."/>
            <person name="Kennedy P.G."/>
        </authorList>
    </citation>
    <scope>NUCLEOTIDE SEQUENCE</scope>
    <source>
        <strain evidence="3">S12</strain>
    </source>
</reference>
<dbReference type="OrthoDB" id="2635539at2759"/>
<sequence length="279" mass="31587">MPTTPLSLALIQLWIADPSLPWSNPVWQSLTHVTGDPWAYDPWRGVTRVTEWTVDTARAVEAFMNNCRTAGDLADVAVKGKDTDHEGRSAWNAWVKTSWPKWDINTLVDNILQESGCEPHDVMARLKCKSTDDFPTMEAAQVKHVVSVKLADALFGDDGFTDGTFIVPSVMTFITTVMVLTWSRYRKAMKRQVDSIAKKLQEVEGQWLTWATVNSNPTSVELRAYLKKVDSLVTLISLFKDKETVEKLNTRREQVNAMLAGTKKHPIKLEYMESEQMIL</sequence>
<organism evidence="3 4">
    <name type="scientific">Suillus plorans</name>
    <dbReference type="NCBI Taxonomy" id="116603"/>
    <lineage>
        <taxon>Eukaryota</taxon>
        <taxon>Fungi</taxon>
        <taxon>Dikarya</taxon>
        <taxon>Basidiomycota</taxon>
        <taxon>Agaricomycotina</taxon>
        <taxon>Agaricomycetes</taxon>
        <taxon>Agaricomycetidae</taxon>
        <taxon>Boletales</taxon>
        <taxon>Suillineae</taxon>
        <taxon>Suillaceae</taxon>
        <taxon>Suillus</taxon>
    </lineage>
</organism>
<dbReference type="EMBL" id="JABBWE010000011">
    <property type="protein sequence ID" value="KAG1799314.1"/>
    <property type="molecule type" value="Genomic_DNA"/>
</dbReference>
<comment type="caution">
    <text evidence="3">The sequence shown here is derived from an EMBL/GenBank/DDBJ whole genome shotgun (WGS) entry which is preliminary data.</text>
</comment>
<protein>
    <submittedName>
        <fullName evidence="3">Uncharacterized protein</fullName>
    </submittedName>
</protein>
<dbReference type="GeneID" id="64596025"/>
<dbReference type="AlphaFoldDB" id="A0A9P7DNU4"/>
<dbReference type="Proteomes" id="UP000719766">
    <property type="component" value="Unassembled WGS sequence"/>
</dbReference>
<evidence type="ECO:0000256" key="2">
    <source>
        <dbReference type="SAM" id="SignalP"/>
    </source>
</evidence>
<evidence type="ECO:0000313" key="3">
    <source>
        <dbReference type="EMBL" id="KAG1799314.1"/>
    </source>
</evidence>
<keyword evidence="2" id="KW-0732">Signal</keyword>
<dbReference type="RefSeq" id="XP_041163713.1">
    <property type="nucleotide sequence ID" value="XM_041302261.1"/>
</dbReference>
<feature type="signal peptide" evidence="2">
    <location>
        <begin position="1"/>
        <end position="21"/>
    </location>
</feature>
<feature type="chain" id="PRO_5040353597" evidence="2">
    <location>
        <begin position="22"/>
        <end position="279"/>
    </location>
</feature>
<evidence type="ECO:0000313" key="4">
    <source>
        <dbReference type="Proteomes" id="UP000719766"/>
    </source>
</evidence>
<evidence type="ECO:0000256" key="1">
    <source>
        <dbReference type="SAM" id="Phobius"/>
    </source>
</evidence>
<proteinExistence type="predicted"/>
<feature type="transmembrane region" description="Helical" evidence="1">
    <location>
        <begin position="165"/>
        <end position="182"/>
    </location>
</feature>